<keyword evidence="2" id="KW-0274">FAD</keyword>
<dbReference type="Gene3D" id="3.30.43.10">
    <property type="entry name" value="Uridine Diphospho-n-acetylenolpyruvylglucosamine Reductase, domain 2"/>
    <property type="match status" value="1"/>
</dbReference>
<keyword evidence="3" id="KW-0560">Oxidoreductase</keyword>
<dbReference type="PROSITE" id="PS51387">
    <property type="entry name" value="FAD_PCMH"/>
    <property type="match status" value="1"/>
</dbReference>
<gene>
    <name evidence="5" type="ORF">C7B45_07695</name>
</gene>
<dbReference type="SUPFAM" id="SSF55447">
    <property type="entry name" value="CO dehydrogenase flavoprotein C-terminal domain-like"/>
    <property type="match status" value="1"/>
</dbReference>
<dbReference type="GO" id="GO:0071949">
    <property type="term" value="F:FAD binding"/>
    <property type="evidence" value="ECO:0007669"/>
    <property type="project" value="InterPro"/>
</dbReference>
<dbReference type="InterPro" id="IPR051312">
    <property type="entry name" value="Diverse_Substr_Oxidored"/>
</dbReference>
<dbReference type="PANTHER" id="PTHR42659">
    <property type="entry name" value="XANTHINE DEHYDROGENASE SUBUNIT C-RELATED"/>
    <property type="match status" value="1"/>
</dbReference>
<dbReference type="AlphaFoldDB" id="A0A2T2WJ47"/>
<dbReference type="PANTHER" id="PTHR42659:SF2">
    <property type="entry name" value="XANTHINE DEHYDROGENASE SUBUNIT C-RELATED"/>
    <property type="match status" value="1"/>
</dbReference>
<dbReference type="InterPro" id="IPR016166">
    <property type="entry name" value="FAD-bd_PCMH"/>
</dbReference>
<dbReference type="EMBL" id="PXYV01000020">
    <property type="protein sequence ID" value="PSR22245.1"/>
    <property type="molecule type" value="Genomic_DNA"/>
</dbReference>
<dbReference type="InterPro" id="IPR005107">
    <property type="entry name" value="CO_DH_flav_C"/>
</dbReference>
<feature type="domain" description="FAD-binding PCMH-type" evidence="4">
    <location>
        <begin position="1"/>
        <end position="175"/>
    </location>
</feature>
<dbReference type="SMART" id="SM01092">
    <property type="entry name" value="CO_deh_flav_C"/>
    <property type="match status" value="1"/>
</dbReference>
<dbReference type="InterPro" id="IPR016169">
    <property type="entry name" value="FAD-bd_PCMH_sub2"/>
</dbReference>
<accession>A0A2T2WJ47</accession>
<comment type="caution">
    <text evidence="5">The sequence shown here is derived from an EMBL/GenBank/DDBJ whole genome shotgun (WGS) entry which is preliminary data.</text>
</comment>
<organism evidence="5 6">
    <name type="scientific">Sulfobacillus acidophilus</name>
    <dbReference type="NCBI Taxonomy" id="53633"/>
    <lineage>
        <taxon>Bacteria</taxon>
        <taxon>Bacillati</taxon>
        <taxon>Bacillota</taxon>
        <taxon>Clostridia</taxon>
        <taxon>Eubacteriales</taxon>
        <taxon>Clostridiales Family XVII. Incertae Sedis</taxon>
        <taxon>Sulfobacillus</taxon>
    </lineage>
</organism>
<dbReference type="InterPro" id="IPR016167">
    <property type="entry name" value="FAD-bd_PCMH_sub1"/>
</dbReference>
<dbReference type="SUPFAM" id="SSF56176">
    <property type="entry name" value="FAD-binding/transporter-associated domain-like"/>
    <property type="match status" value="1"/>
</dbReference>
<dbReference type="InterPro" id="IPR002346">
    <property type="entry name" value="Mopterin_DH_FAD-bd"/>
</dbReference>
<keyword evidence="1" id="KW-0285">Flavoprotein</keyword>
<proteinExistence type="predicted"/>
<dbReference type="InterPro" id="IPR036683">
    <property type="entry name" value="CO_DH_flav_C_dom_sf"/>
</dbReference>
<dbReference type="Pfam" id="PF00941">
    <property type="entry name" value="FAD_binding_5"/>
    <property type="match status" value="1"/>
</dbReference>
<dbReference type="InterPro" id="IPR036318">
    <property type="entry name" value="FAD-bd_PCMH-like_sf"/>
</dbReference>
<protein>
    <submittedName>
        <fullName evidence="5">Xanthine dehydrogenase</fullName>
    </submittedName>
</protein>
<dbReference type="Gene3D" id="3.30.465.10">
    <property type="match status" value="1"/>
</dbReference>
<reference evidence="5 6" key="1">
    <citation type="journal article" date="2014" name="BMC Genomics">
        <title>Comparison of environmental and isolate Sulfobacillus genomes reveals diverse carbon, sulfur, nitrogen, and hydrogen metabolisms.</title>
        <authorList>
            <person name="Justice N.B."/>
            <person name="Norman A."/>
            <person name="Brown C.T."/>
            <person name="Singh A."/>
            <person name="Thomas B.C."/>
            <person name="Banfield J.F."/>
        </authorList>
    </citation>
    <scope>NUCLEOTIDE SEQUENCE [LARGE SCALE GENOMIC DNA]</scope>
    <source>
        <strain evidence="5">AMDSBA3</strain>
    </source>
</reference>
<evidence type="ECO:0000256" key="2">
    <source>
        <dbReference type="ARBA" id="ARBA00022827"/>
    </source>
</evidence>
<dbReference type="Proteomes" id="UP000241848">
    <property type="component" value="Unassembled WGS sequence"/>
</dbReference>
<dbReference type="GO" id="GO:0016491">
    <property type="term" value="F:oxidoreductase activity"/>
    <property type="evidence" value="ECO:0007669"/>
    <property type="project" value="UniProtKB-KW"/>
</dbReference>
<evidence type="ECO:0000256" key="3">
    <source>
        <dbReference type="ARBA" id="ARBA00023002"/>
    </source>
</evidence>
<evidence type="ECO:0000313" key="6">
    <source>
        <dbReference type="Proteomes" id="UP000241848"/>
    </source>
</evidence>
<dbReference type="Gene3D" id="3.30.390.50">
    <property type="entry name" value="CO dehydrogenase flavoprotein, C-terminal domain"/>
    <property type="match status" value="1"/>
</dbReference>
<sequence length="280" mass="31429">MIPFDLFYYRPDTVDEALQAYGDLVRQHRHPAFYAGGTEILTRSRVQDVHIDAVIDLKAIPSLRIHRDDGQTLQLGAALRLTEVADLNLWPLLTATADRIADYTARRQITLGGNLLSVLPYREAVLPFLLMDSAKVELATQHGLQTRRFADVWDTALNLNPGEFLVSLRVDSQEARNLTFRSHKMTRLDWIDYPLVTIALAQPASGRVRAAFSGWNSYPFHSSTVDQILSDVSRSPQARAADAVSNMPMPAVSDIHGSAEYRQFVTQYTLSDMLTELEES</sequence>
<name>A0A2T2WJ47_9FIRM</name>
<evidence type="ECO:0000256" key="1">
    <source>
        <dbReference type="ARBA" id="ARBA00022630"/>
    </source>
</evidence>
<evidence type="ECO:0000313" key="5">
    <source>
        <dbReference type="EMBL" id="PSR22245.1"/>
    </source>
</evidence>
<evidence type="ECO:0000259" key="4">
    <source>
        <dbReference type="PROSITE" id="PS51387"/>
    </source>
</evidence>